<evidence type="ECO:0000313" key="6">
    <source>
        <dbReference type="Proteomes" id="UP000658320"/>
    </source>
</evidence>
<dbReference type="InterPro" id="IPR013328">
    <property type="entry name" value="6PGD_dom2"/>
</dbReference>
<comment type="caution">
    <text evidence="5">The sequence shown here is derived from an EMBL/GenBank/DDBJ whole genome shotgun (WGS) entry which is preliminary data.</text>
</comment>
<dbReference type="InterPro" id="IPR008927">
    <property type="entry name" value="6-PGluconate_DH-like_C_sf"/>
</dbReference>
<dbReference type="SUPFAM" id="SSF51735">
    <property type="entry name" value="NAD(P)-binding Rossmann-fold domains"/>
    <property type="match status" value="1"/>
</dbReference>
<dbReference type="InterPro" id="IPR036291">
    <property type="entry name" value="NAD(P)-bd_dom_sf"/>
</dbReference>
<dbReference type="PIRSF" id="PIRSF000103">
    <property type="entry name" value="HIBADH"/>
    <property type="match status" value="1"/>
</dbReference>
<keyword evidence="2" id="KW-0560">Oxidoreductase</keyword>
<sequence>MFGMAAMLDIRLSHPCGAPSVDAMEQLEKIAFLGLGHMGTPMARRLLASRHPLTVWNRTPAKAEPVVAEGAVLAEDPAGAVRDADVVVTMLAGPDALDAVAAAAVPALRPGTYWIEMSTVGPDAVRRLDARLPDGVTLVDAPVMGSTDKAAAGALGILAGGDGVDGVADVLARLGTVTRTGPPGSAAALKLVLNAAAIGAVALVAEVLRLADALGLDDTTARTALARGALAGAVSRAFAEDVHFGTALAVKDLDLATEAAELPALEAASEHYRRAIAATPALAHADLSATVTHLRTV</sequence>
<evidence type="ECO:0000256" key="1">
    <source>
        <dbReference type="ARBA" id="ARBA00009080"/>
    </source>
</evidence>
<feature type="domain" description="6-phosphogluconate dehydrogenase NADP-binding" evidence="4">
    <location>
        <begin position="29"/>
        <end position="176"/>
    </location>
</feature>
<dbReference type="EMBL" id="BMSX01000013">
    <property type="protein sequence ID" value="GGR29996.1"/>
    <property type="molecule type" value="Genomic_DNA"/>
</dbReference>
<evidence type="ECO:0000256" key="2">
    <source>
        <dbReference type="ARBA" id="ARBA00023002"/>
    </source>
</evidence>
<dbReference type="AlphaFoldDB" id="A0A918FEJ9"/>
<name>A0A918FEJ9_9ACTN</name>
<evidence type="ECO:0000313" key="5">
    <source>
        <dbReference type="EMBL" id="GGR29996.1"/>
    </source>
</evidence>
<dbReference type="InterPro" id="IPR002204">
    <property type="entry name" value="3-OH-isobutyrate_DH-rel_CS"/>
</dbReference>
<dbReference type="PANTHER" id="PTHR43580:SF2">
    <property type="entry name" value="CYTOKINE-LIKE NUCLEAR FACTOR N-PAC"/>
    <property type="match status" value="1"/>
</dbReference>
<reference evidence="5" key="2">
    <citation type="submission" date="2020-09" db="EMBL/GenBank/DDBJ databases">
        <authorList>
            <person name="Sun Q."/>
            <person name="Ohkuma M."/>
        </authorList>
    </citation>
    <scope>NUCLEOTIDE SEQUENCE</scope>
    <source>
        <strain evidence="5">JCM 4346</strain>
    </source>
</reference>
<dbReference type="GO" id="GO:0050661">
    <property type="term" value="F:NADP binding"/>
    <property type="evidence" value="ECO:0007669"/>
    <property type="project" value="InterPro"/>
</dbReference>
<organism evidence="5 6">
    <name type="scientific">Streptomyces aurantiogriseus</name>
    <dbReference type="NCBI Taxonomy" id="66870"/>
    <lineage>
        <taxon>Bacteria</taxon>
        <taxon>Bacillati</taxon>
        <taxon>Actinomycetota</taxon>
        <taxon>Actinomycetes</taxon>
        <taxon>Kitasatosporales</taxon>
        <taxon>Streptomycetaceae</taxon>
        <taxon>Streptomyces</taxon>
    </lineage>
</organism>
<dbReference type="GO" id="GO:0016491">
    <property type="term" value="F:oxidoreductase activity"/>
    <property type="evidence" value="ECO:0007669"/>
    <property type="project" value="UniProtKB-KW"/>
</dbReference>
<dbReference type="InterPro" id="IPR006115">
    <property type="entry name" value="6PGDH_NADP-bd"/>
</dbReference>
<dbReference type="SUPFAM" id="SSF48179">
    <property type="entry name" value="6-phosphogluconate dehydrogenase C-terminal domain-like"/>
    <property type="match status" value="1"/>
</dbReference>
<accession>A0A918FEJ9</accession>
<dbReference type="InterPro" id="IPR015815">
    <property type="entry name" value="HIBADH-related"/>
</dbReference>
<evidence type="ECO:0000256" key="3">
    <source>
        <dbReference type="PIRSR" id="PIRSR000103-1"/>
    </source>
</evidence>
<keyword evidence="6" id="KW-1185">Reference proteome</keyword>
<dbReference type="InterPro" id="IPR051265">
    <property type="entry name" value="HIBADH-related_NP60_sf"/>
</dbReference>
<dbReference type="Proteomes" id="UP000658320">
    <property type="component" value="Unassembled WGS sequence"/>
</dbReference>
<dbReference type="PROSITE" id="PS00895">
    <property type="entry name" value="3_HYDROXYISOBUT_DH"/>
    <property type="match status" value="1"/>
</dbReference>
<dbReference type="PANTHER" id="PTHR43580">
    <property type="entry name" value="OXIDOREDUCTASE GLYR1-RELATED"/>
    <property type="match status" value="1"/>
</dbReference>
<evidence type="ECO:0000259" key="4">
    <source>
        <dbReference type="Pfam" id="PF03446"/>
    </source>
</evidence>
<comment type="similarity">
    <text evidence="1">Belongs to the HIBADH-related family.</text>
</comment>
<feature type="active site" evidence="3">
    <location>
        <position position="190"/>
    </location>
</feature>
<reference evidence="5" key="1">
    <citation type="journal article" date="2014" name="Int. J. Syst. Evol. Microbiol.">
        <title>Complete genome sequence of Corynebacterium casei LMG S-19264T (=DSM 44701T), isolated from a smear-ripened cheese.</title>
        <authorList>
            <consortium name="US DOE Joint Genome Institute (JGI-PGF)"/>
            <person name="Walter F."/>
            <person name="Albersmeier A."/>
            <person name="Kalinowski J."/>
            <person name="Ruckert C."/>
        </authorList>
    </citation>
    <scope>NUCLEOTIDE SEQUENCE</scope>
    <source>
        <strain evidence="5">JCM 4346</strain>
    </source>
</reference>
<dbReference type="Pfam" id="PF03446">
    <property type="entry name" value="NAD_binding_2"/>
    <property type="match status" value="1"/>
</dbReference>
<gene>
    <name evidence="5" type="ORF">GCM10010251_52510</name>
</gene>
<dbReference type="Gene3D" id="3.40.50.720">
    <property type="entry name" value="NAD(P)-binding Rossmann-like Domain"/>
    <property type="match status" value="1"/>
</dbReference>
<dbReference type="Gene3D" id="1.10.1040.10">
    <property type="entry name" value="N-(1-d-carboxylethyl)-l-norvaline Dehydrogenase, domain 2"/>
    <property type="match status" value="1"/>
</dbReference>
<protein>
    <recommendedName>
        <fullName evidence="4">6-phosphogluconate dehydrogenase NADP-binding domain-containing protein</fullName>
    </recommendedName>
</protein>
<proteinExistence type="inferred from homology"/>
<dbReference type="GO" id="GO:0016054">
    <property type="term" value="P:organic acid catabolic process"/>
    <property type="evidence" value="ECO:0007669"/>
    <property type="project" value="UniProtKB-ARBA"/>
</dbReference>